<dbReference type="Proteomes" id="UP001152320">
    <property type="component" value="Chromosome 13"/>
</dbReference>
<organism evidence="1 2">
    <name type="scientific">Holothuria leucospilota</name>
    <name type="common">Black long sea cucumber</name>
    <name type="synonym">Mertensiothuria leucospilota</name>
    <dbReference type="NCBI Taxonomy" id="206669"/>
    <lineage>
        <taxon>Eukaryota</taxon>
        <taxon>Metazoa</taxon>
        <taxon>Echinodermata</taxon>
        <taxon>Eleutherozoa</taxon>
        <taxon>Echinozoa</taxon>
        <taxon>Holothuroidea</taxon>
        <taxon>Aspidochirotacea</taxon>
        <taxon>Aspidochirotida</taxon>
        <taxon>Holothuriidae</taxon>
        <taxon>Holothuria</taxon>
    </lineage>
</organism>
<comment type="caution">
    <text evidence="1">The sequence shown here is derived from an EMBL/GenBank/DDBJ whole genome shotgun (WGS) entry which is preliminary data.</text>
</comment>
<evidence type="ECO:0000313" key="1">
    <source>
        <dbReference type="EMBL" id="KAJ8030782.1"/>
    </source>
</evidence>
<protein>
    <submittedName>
        <fullName evidence="1">Uncharacterized protein</fullName>
    </submittedName>
</protein>
<name>A0A9Q1BQ32_HOLLE</name>
<sequence length="63" mass="7222">MSKAFDNVDRGKRIKDLKVILKDNELHILAALVKDVKLRVRLGNTLVRTFTTNTVLKFPKETV</sequence>
<proteinExistence type="predicted"/>
<evidence type="ECO:0000313" key="2">
    <source>
        <dbReference type="Proteomes" id="UP001152320"/>
    </source>
</evidence>
<accession>A0A9Q1BQ32</accession>
<reference evidence="1" key="1">
    <citation type="submission" date="2021-10" db="EMBL/GenBank/DDBJ databases">
        <title>Tropical sea cucumber genome reveals ecological adaptation and Cuvierian tubules defense mechanism.</title>
        <authorList>
            <person name="Chen T."/>
        </authorList>
    </citation>
    <scope>NUCLEOTIDE SEQUENCE</scope>
    <source>
        <strain evidence="1">Nanhai2018</strain>
        <tissue evidence="1">Muscle</tissue>
    </source>
</reference>
<dbReference type="EMBL" id="JAIZAY010000013">
    <property type="protein sequence ID" value="KAJ8030782.1"/>
    <property type="molecule type" value="Genomic_DNA"/>
</dbReference>
<dbReference type="AlphaFoldDB" id="A0A9Q1BQ32"/>
<gene>
    <name evidence="1" type="ORF">HOLleu_27287</name>
</gene>
<keyword evidence="2" id="KW-1185">Reference proteome</keyword>